<dbReference type="InterPro" id="IPR036901">
    <property type="entry name" value="Asp/Orn_carbamoylTrfase_sf"/>
</dbReference>
<protein>
    <submittedName>
        <fullName evidence="5">Ornithine carbamoyltransferase</fullName>
        <ecNumber evidence="5">2.1.3.3</ecNumber>
    </submittedName>
</protein>
<dbReference type="GO" id="GO:0019240">
    <property type="term" value="P:citrulline biosynthetic process"/>
    <property type="evidence" value="ECO:0007669"/>
    <property type="project" value="TreeGrafter"/>
</dbReference>
<dbReference type="PANTHER" id="PTHR45753">
    <property type="entry name" value="ORNITHINE CARBAMOYLTRANSFERASE, MITOCHONDRIAL"/>
    <property type="match status" value="1"/>
</dbReference>
<dbReference type="EC" id="2.1.3.3" evidence="5"/>
<feature type="domain" description="Aspartate/ornithine carbamoyltransferase Asp/Orn-binding" evidence="3">
    <location>
        <begin position="150"/>
        <end position="289"/>
    </location>
</feature>
<name>A0A1K1LHF7_9BACT</name>
<dbReference type="RefSeq" id="WP_072333905.1">
    <property type="nucleotide sequence ID" value="NZ_CALJDE010000024.1"/>
</dbReference>
<dbReference type="GO" id="GO:0042450">
    <property type="term" value="P:L-arginine biosynthetic process via ornithine"/>
    <property type="evidence" value="ECO:0007669"/>
    <property type="project" value="TreeGrafter"/>
</dbReference>
<evidence type="ECO:0000259" key="3">
    <source>
        <dbReference type="Pfam" id="PF00185"/>
    </source>
</evidence>
<accession>A0A1K1LHF7</accession>
<dbReference type="GO" id="GO:0016597">
    <property type="term" value="F:amino acid binding"/>
    <property type="evidence" value="ECO:0007669"/>
    <property type="project" value="InterPro"/>
</dbReference>
<dbReference type="KEGG" id="dpg:DESPIGER_1015"/>
<dbReference type="EMBL" id="LT630450">
    <property type="protein sequence ID" value="SFV72878.1"/>
    <property type="molecule type" value="Genomic_DNA"/>
</dbReference>
<dbReference type="Gene3D" id="3.40.50.1370">
    <property type="entry name" value="Aspartate/ornithine carbamoyltransferase"/>
    <property type="match status" value="2"/>
</dbReference>
<dbReference type="PRINTS" id="PR00100">
    <property type="entry name" value="AOTCASE"/>
</dbReference>
<dbReference type="AlphaFoldDB" id="A0A1K1LHF7"/>
<feature type="domain" description="Aspartate/ornithine carbamoyltransferase carbamoyl-P binding" evidence="4">
    <location>
        <begin position="3"/>
        <end position="139"/>
    </location>
</feature>
<dbReference type="Pfam" id="PF02729">
    <property type="entry name" value="OTCace_N"/>
    <property type="match status" value="1"/>
</dbReference>
<keyword evidence="6" id="KW-1185">Reference proteome</keyword>
<proteinExistence type="inferred from homology"/>
<dbReference type="InterPro" id="IPR006131">
    <property type="entry name" value="Asp_carbamoyltransf_Asp/Orn-bd"/>
</dbReference>
<keyword evidence="1 2" id="KW-0808">Transferase</keyword>
<reference evidence="6" key="1">
    <citation type="submission" date="2016-10" db="EMBL/GenBank/DDBJ databases">
        <authorList>
            <person name="Wegmann U."/>
        </authorList>
    </citation>
    <scope>NUCLEOTIDE SEQUENCE [LARGE SCALE GENOMIC DNA]</scope>
</reference>
<evidence type="ECO:0000259" key="4">
    <source>
        <dbReference type="Pfam" id="PF02729"/>
    </source>
</evidence>
<dbReference type="InterPro" id="IPR006132">
    <property type="entry name" value="Asp/Orn_carbamoyltranf_P-bd"/>
</dbReference>
<evidence type="ECO:0000313" key="5">
    <source>
        <dbReference type="EMBL" id="SFV72878.1"/>
    </source>
</evidence>
<dbReference type="InterPro" id="IPR006130">
    <property type="entry name" value="Asp/Orn_carbamoylTrfase"/>
</dbReference>
<evidence type="ECO:0000256" key="2">
    <source>
        <dbReference type="RuleBase" id="RU003634"/>
    </source>
</evidence>
<evidence type="ECO:0000313" key="6">
    <source>
        <dbReference type="Proteomes" id="UP000186323"/>
    </source>
</evidence>
<dbReference type="OrthoDB" id="5447774at2"/>
<dbReference type="SUPFAM" id="SSF53671">
    <property type="entry name" value="Aspartate/ornithine carbamoyltransferase"/>
    <property type="match status" value="1"/>
</dbReference>
<gene>
    <name evidence="5" type="ORF">DESPIGER_1015</name>
</gene>
<dbReference type="Pfam" id="PF00185">
    <property type="entry name" value="OTCace"/>
    <property type="match status" value="1"/>
</dbReference>
<comment type="similarity">
    <text evidence="2">Belongs to the aspartate/ornithine carbamoyltransferase superfamily.</text>
</comment>
<evidence type="ECO:0000256" key="1">
    <source>
        <dbReference type="ARBA" id="ARBA00022679"/>
    </source>
</evidence>
<dbReference type="GO" id="GO:0004585">
    <property type="term" value="F:ornithine carbamoyltransferase activity"/>
    <property type="evidence" value="ECO:0007669"/>
    <property type="project" value="UniProtKB-EC"/>
</dbReference>
<sequence length="298" mass="33138">MPRHVLTLNDLGEEGSWLLVQQARGIPDAKGRTDFMTERTAVLLFAQDSFAERLCVSAAVRQMGGSIVFQGATGGWKSEVERYQRQMLAVIDYFVDCMYVYGIPGLATKVDRDLVQFPIINAGSPDAHPAHVLADVACMLRYTRDDLKKARVGWLGCTNGTLFSLIEGLRYFPFSLQVALPPLEDRPTLETYARHCGVKVDFVDTPQQAVEGCNFVYAGCRSGLDEEMSQQWKVDDALLAHAAPKARVLLGTSPMQAIEVASDILASPASLLLLQSENRLRVHKRLLHWVFLENERAI</sequence>
<dbReference type="Proteomes" id="UP000186323">
    <property type="component" value="Chromosome I"/>
</dbReference>
<organism evidence="5 6">
    <name type="scientific">Desulfovibrio piger</name>
    <dbReference type="NCBI Taxonomy" id="901"/>
    <lineage>
        <taxon>Bacteria</taxon>
        <taxon>Pseudomonadati</taxon>
        <taxon>Thermodesulfobacteriota</taxon>
        <taxon>Desulfovibrionia</taxon>
        <taxon>Desulfovibrionales</taxon>
        <taxon>Desulfovibrionaceae</taxon>
        <taxon>Desulfovibrio</taxon>
    </lineage>
</organism>
<dbReference type="PANTHER" id="PTHR45753:SF3">
    <property type="entry name" value="ORNITHINE TRANSCARBAMYLASE, MITOCHONDRIAL"/>
    <property type="match status" value="1"/>
</dbReference>